<organism evidence="3 4">
    <name type="scientific">Neptunomonas marina</name>
    <dbReference type="NCBI Taxonomy" id="1815562"/>
    <lineage>
        <taxon>Bacteria</taxon>
        <taxon>Pseudomonadati</taxon>
        <taxon>Pseudomonadota</taxon>
        <taxon>Gammaproteobacteria</taxon>
        <taxon>Oceanospirillales</taxon>
        <taxon>Oceanospirillaceae</taxon>
        <taxon>Neptunomonas</taxon>
    </lineage>
</organism>
<dbReference type="AlphaFoldDB" id="A0A437Q5S1"/>
<proteinExistence type="predicted"/>
<evidence type="ECO:0000313" key="4">
    <source>
        <dbReference type="Proteomes" id="UP000282818"/>
    </source>
</evidence>
<evidence type="ECO:0000313" key="3">
    <source>
        <dbReference type="EMBL" id="RVU29859.1"/>
    </source>
</evidence>
<feature type="region of interest" description="Disordered" evidence="1">
    <location>
        <begin position="1"/>
        <end position="24"/>
    </location>
</feature>
<keyword evidence="2" id="KW-0812">Transmembrane</keyword>
<feature type="transmembrane region" description="Helical" evidence="2">
    <location>
        <begin position="38"/>
        <end position="60"/>
    </location>
</feature>
<dbReference type="EMBL" id="SACQ01000007">
    <property type="protein sequence ID" value="RVU29859.1"/>
    <property type="molecule type" value="Genomic_DNA"/>
</dbReference>
<evidence type="ECO:0000256" key="1">
    <source>
        <dbReference type="SAM" id="MobiDB-lite"/>
    </source>
</evidence>
<evidence type="ECO:0000256" key="2">
    <source>
        <dbReference type="SAM" id="Phobius"/>
    </source>
</evidence>
<dbReference type="Proteomes" id="UP000282818">
    <property type="component" value="Unassembled WGS sequence"/>
</dbReference>
<protein>
    <submittedName>
        <fullName evidence="3">Prepilin-type N-terminal cleavage/methylation domain-containing protein</fullName>
    </submittedName>
</protein>
<dbReference type="NCBIfam" id="TIGR02532">
    <property type="entry name" value="IV_pilin_GFxxxE"/>
    <property type="match status" value="1"/>
</dbReference>
<dbReference type="Pfam" id="PF16074">
    <property type="entry name" value="PilW"/>
    <property type="match status" value="1"/>
</dbReference>
<keyword evidence="4" id="KW-1185">Reference proteome</keyword>
<dbReference type="GO" id="GO:0043683">
    <property type="term" value="P:type IV pilus assembly"/>
    <property type="evidence" value="ECO:0007669"/>
    <property type="project" value="InterPro"/>
</dbReference>
<dbReference type="InterPro" id="IPR032092">
    <property type="entry name" value="PilW"/>
</dbReference>
<reference evidence="3 4" key="1">
    <citation type="submission" date="2019-01" db="EMBL/GenBank/DDBJ databases">
        <authorList>
            <person name="Chen W.-M."/>
        </authorList>
    </citation>
    <scope>NUCLEOTIDE SEQUENCE [LARGE SCALE GENOMIC DNA]</scope>
    <source>
        <strain evidence="3 4">HPM-16</strain>
    </source>
</reference>
<dbReference type="InterPro" id="IPR012902">
    <property type="entry name" value="N_methyl_site"/>
</dbReference>
<name>A0A437Q5S1_9GAMM</name>
<keyword evidence="2" id="KW-0472">Membrane</keyword>
<sequence>MVGRRQRQRQRSGSSVQLPDEPMTPLNMRFAKQQGLSLIELMIAMLLGLVLMTGVINIFLSSNQTYRLQDALFRVQETSRFALEIMKTDLRSSGFDDFLGTYGVLKNLNQRSVFGVEQGQPSTPEIAANSVNGRVSDAMLVDGSETPAGLAVYYVAPDAAANGQLALFRNNAAIAENVEGLNIQYGVDTDSDRFPNRFADATAITAAEWSSGGIVAVKLDLLLAAGEPGLVSDPPAALPAPFNGVDISDGRLYRMFSTTVALRNKVP</sequence>
<keyword evidence="2" id="KW-1133">Transmembrane helix</keyword>
<comment type="caution">
    <text evidence="3">The sequence shown here is derived from an EMBL/GenBank/DDBJ whole genome shotgun (WGS) entry which is preliminary data.</text>
</comment>
<gene>
    <name evidence="3" type="ORF">EOE65_15055</name>
</gene>
<accession>A0A437Q5S1</accession>
<dbReference type="PROSITE" id="PS00409">
    <property type="entry name" value="PROKAR_NTER_METHYL"/>
    <property type="match status" value="1"/>
</dbReference>
<feature type="compositionally biased region" description="Basic residues" evidence="1">
    <location>
        <begin position="1"/>
        <end position="10"/>
    </location>
</feature>
<dbReference type="Pfam" id="PF07963">
    <property type="entry name" value="N_methyl"/>
    <property type="match status" value="1"/>
</dbReference>